<organism evidence="1 2">
    <name type="scientific">Propionispira arboris</name>
    <dbReference type="NCBI Taxonomy" id="84035"/>
    <lineage>
        <taxon>Bacteria</taxon>
        <taxon>Bacillati</taxon>
        <taxon>Bacillota</taxon>
        <taxon>Negativicutes</taxon>
        <taxon>Selenomonadales</taxon>
        <taxon>Selenomonadaceae</taxon>
        <taxon>Propionispira</taxon>
    </lineage>
</organism>
<evidence type="ECO:0000313" key="2">
    <source>
        <dbReference type="Proteomes" id="UP000199662"/>
    </source>
</evidence>
<sequence length="56" mass="6495">MNYHQINNQDHNALTLSTSEFAAQMKDLAEEGYTTITPDQLLDQFTFSCLYELYTD</sequence>
<dbReference type="AlphaFoldDB" id="A0A1H6UPF3"/>
<protein>
    <submittedName>
        <fullName evidence="1">Uncharacterized protein</fullName>
    </submittedName>
</protein>
<proteinExistence type="predicted"/>
<reference evidence="1 2" key="1">
    <citation type="submission" date="2016-10" db="EMBL/GenBank/DDBJ databases">
        <authorList>
            <person name="de Groot N.N."/>
        </authorList>
    </citation>
    <scope>NUCLEOTIDE SEQUENCE [LARGE SCALE GENOMIC DNA]</scope>
    <source>
        <strain evidence="1 2">DSM 2179</strain>
    </source>
</reference>
<keyword evidence="2" id="KW-1185">Reference proteome</keyword>
<evidence type="ECO:0000313" key="1">
    <source>
        <dbReference type="EMBL" id="SEI94189.1"/>
    </source>
</evidence>
<dbReference type="Gene3D" id="3.20.20.370">
    <property type="entry name" value="Glycoside hydrolase/deacetylase"/>
    <property type="match status" value="1"/>
</dbReference>
<dbReference type="STRING" id="84035.SAMN05660742_10211"/>
<dbReference type="Proteomes" id="UP000199662">
    <property type="component" value="Unassembled WGS sequence"/>
</dbReference>
<name>A0A1H6UPF3_9FIRM</name>
<dbReference type="EMBL" id="FNZK01000002">
    <property type="protein sequence ID" value="SEI94189.1"/>
    <property type="molecule type" value="Genomic_DNA"/>
</dbReference>
<accession>A0A1H6UPF3</accession>
<dbReference type="RefSeq" id="WP_245741217.1">
    <property type="nucleotide sequence ID" value="NZ_FNZK01000002.1"/>
</dbReference>
<gene>
    <name evidence="1" type="ORF">SAMN05660742_10211</name>
</gene>